<dbReference type="EC" id="1.14.11.2" evidence="2"/>
<reference evidence="2 3" key="1">
    <citation type="journal article" date="2017" name="Nature">
        <title>The Apostasia genome and the evolution of orchids.</title>
        <authorList>
            <person name="Zhang G.Q."/>
            <person name="Liu K.W."/>
            <person name="Li Z."/>
            <person name="Lohaus R."/>
            <person name="Hsiao Y.Y."/>
            <person name="Niu S.C."/>
            <person name="Wang J.Y."/>
            <person name="Lin Y.C."/>
            <person name="Xu Q."/>
            <person name="Chen L.J."/>
            <person name="Yoshida K."/>
            <person name="Fujiwara S."/>
            <person name="Wang Z.W."/>
            <person name="Zhang Y.Q."/>
            <person name="Mitsuda N."/>
            <person name="Wang M."/>
            <person name="Liu G.H."/>
            <person name="Pecoraro L."/>
            <person name="Huang H.X."/>
            <person name="Xiao X.J."/>
            <person name="Lin M."/>
            <person name="Wu X.Y."/>
            <person name="Wu W.L."/>
            <person name="Chen Y.Y."/>
            <person name="Chang S.B."/>
            <person name="Sakamoto S."/>
            <person name="Ohme-Takagi M."/>
            <person name="Yagi M."/>
            <person name="Zeng S.J."/>
            <person name="Shen C.Y."/>
            <person name="Yeh C.M."/>
            <person name="Luo Y.B."/>
            <person name="Tsai W.C."/>
            <person name="Van de Peer Y."/>
            <person name="Liu Z.J."/>
        </authorList>
    </citation>
    <scope>NUCLEOTIDE SEQUENCE [LARGE SCALE GENOMIC DNA]</scope>
    <source>
        <strain evidence="3">cv. Shenzhen</strain>
        <tissue evidence="2">Stem</tissue>
    </source>
</reference>
<sequence>MKKQLYSLHISEETDLLEYMNIFNKMISQLYSIEVKLEEEDEALFLLSSLAKFYDHLVKTLKMEKVNAILLLKKVRNKQSTDESLTANGNQDKGRSKSKFSK</sequence>
<evidence type="ECO:0000313" key="3">
    <source>
        <dbReference type="Proteomes" id="UP000236161"/>
    </source>
</evidence>
<accession>A0A2I0AQG2</accession>
<dbReference type="Pfam" id="PF14223">
    <property type="entry name" value="Retrotran_gag_2"/>
    <property type="match status" value="1"/>
</dbReference>
<dbReference type="OrthoDB" id="995288at2759"/>
<evidence type="ECO:0000256" key="1">
    <source>
        <dbReference type="SAM" id="MobiDB-lite"/>
    </source>
</evidence>
<dbReference type="AlphaFoldDB" id="A0A2I0AQG2"/>
<feature type="region of interest" description="Disordered" evidence="1">
    <location>
        <begin position="78"/>
        <end position="102"/>
    </location>
</feature>
<name>A0A2I0AQG2_9ASPA</name>
<dbReference type="Proteomes" id="UP000236161">
    <property type="component" value="Unassembled WGS sequence"/>
</dbReference>
<dbReference type="GO" id="GO:0004656">
    <property type="term" value="F:procollagen-proline 4-dioxygenase activity"/>
    <property type="evidence" value="ECO:0007669"/>
    <property type="project" value="UniProtKB-EC"/>
</dbReference>
<feature type="compositionally biased region" description="Polar residues" evidence="1">
    <location>
        <begin position="82"/>
        <end position="91"/>
    </location>
</feature>
<evidence type="ECO:0000313" key="2">
    <source>
        <dbReference type="EMBL" id="PKA57784.1"/>
    </source>
</evidence>
<proteinExistence type="predicted"/>
<protein>
    <submittedName>
        <fullName evidence="2">Retrovirus-related Pol polyprotein from transposon TNT 1-94</fullName>
        <ecNumber evidence="2">1.14.11.2</ecNumber>
    </submittedName>
</protein>
<keyword evidence="2" id="KW-0560">Oxidoreductase</keyword>
<dbReference type="EMBL" id="KZ451960">
    <property type="protein sequence ID" value="PKA57784.1"/>
    <property type="molecule type" value="Genomic_DNA"/>
</dbReference>
<keyword evidence="3" id="KW-1185">Reference proteome</keyword>
<gene>
    <name evidence="2" type="ORF">AXF42_Ash015161</name>
</gene>
<organism evidence="2 3">
    <name type="scientific">Apostasia shenzhenica</name>
    <dbReference type="NCBI Taxonomy" id="1088818"/>
    <lineage>
        <taxon>Eukaryota</taxon>
        <taxon>Viridiplantae</taxon>
        <taxon>Streptophyta</taxon>
        <taxon>Embryophyta</taxon>
        <taxon>Tracheophyta</taxon>
        <taxon>Spermatophyta</taxon>
        <taxon>Magnoliopsida</taxon>
        <taxon>Liliopsida</taxon>
        <taxon>Asparagales</taxon>
        <taxon>Orchidaceae</taxon>
        <taxon>Apostasioideae</taxon>
        <taxon>Apostasia</taxon>
    </lineage>
</organism>